<dbReference type="Pfam" id="PF01595">
    <property type="entry name" value="CNNM"/>
    <property type="match status" value="1"/>
</dbReference>
<proteinExistence type="inferred from homology"/>
<organism evidence="13 14">
    <name type="scientific">Exobacillus caeni</name>
    <dbReference type="NCBI Taxonomy" id="2574798"/>
    <lineage>
        <taxon>Bacteria</taxon>
        <taxon>Bacillati</taxon>
        <taxon>Bacillota</taxon>
        <taxon>Bacilli</taxon>
        <taxon>Bacillales</taxon>
        <taxon>Guptibacillaceae</taxon>
        <taxon>Exobacillus</taxon>
    </lineage>
</organism>
<dbReference type="PROSITE" id="PS51846">
    <property type="entry name" value="CNNM"/>
    <property type="match status" value="1"/>
</dbReference>
<comment type="subcellular location">
    <subcellularLocation>
        <location evidence="1">Membrane</location>
        <topology evidence="1">Multi-pass membrane protein</topology>
    </subcellularLocation>
</comment>
<dbReference type="InterPro" id="IPR036318">
    <property type="entry name" value="FAD-bd_PCMH-like_sf"/>
</dbReference>
<gene>
    <name evidence="13" type="ORF">FCL54_22575</name>
</gene>
<evidence type="ECO:0000259" key="12">
    <source>
        <dbReference type="PROSITE" id="PS51846"/>
    </source>
</evidence>
<dbReference type="Gene3D" id="3.10.580.10">
    <property type="entry name" value="CBS-domain"/>
    <property type="match status" value="1"/>
</dbReference>
<evidence type="ECO:0000313" key="13">
    <source>
        <dbReference type="EMBL" id="TLS35046.1"/>
    </source>
</evidence>
<evidence type="ECO:0000259" key="11">
    <source>
        <dbReference type="PROSITE" id="PS51371"/>
    </source>
</evidence>
<dbReference type="InterPro" id="IPR044751">
    <property type="entry name" value="Ion_transp-like_CBS"/>
</dbReference>
<dbReference type="Proteomes" id="UP000308230">
    <property type="component" value="Unassembled WGS sequence"/>
</dbReference>
<evidence type="ECO:0000256" key="2">
    <source>
        <dbReference type="ARBA" id="ARBA00006337"/>
    </source>
</evidence>
<comment type="similarity">
    <text evidence="2">Belongs to the UPF0053 family.</text>
</comment>
<feature type="domain" description="CNNM transmembrane" evidence="12">
    <location>
        <begin position="1"/>
        <end position="186"/>
    </location>
</feature>
<dbReference type="InterPro" id="IPR046342">
    <property type="entry name" value="CBS_dom_sf"/>
</dbReference>
<dbReference type="InterPro" id="IPR005170">
    <property type="entry name" value="Transptr-assoc_dom"/>
</dbReference>
<dbReference type="PROSITE" id="PS51371">
    <property type="entry name" value="CBS"/>
    <property type="match status" value="1"/>
</dbReference>
<evidence type="ECO:0000256" key="9">
    <source>
        <dbReference type="PROSITE-ProRule" id="PRU01193"/>
    </source>
</evidence>
<dbReference type="Gene3D" id="3.30.465.10">
    <property type="match status" value="1"/>
</dbReference>
<protein>
    <submittedName>
        <fullName evidence="13">DUF21 domain-containing protein</fullName>
    </submittedName>
</protein>
<evidence type="ECO:0000256" key="10">
    <source>
        <dbReference type="SAM" id="Phobius"/>
    </source>
</evidence>
<dbReference type="AlphaFoldDB" id="A0A5R9EXY6"/>
<dbReference type="SUPFAM" id="SSF54631">
    <property type="entry name" value="CBS-domain pair"/>
    <property type="match status" value="1"/>
</dbReference>
<keyword evidence="5 9" id="KW-1133">Transmembrane helix</keyword>
<keyword evidence="6 8" id="KW-0129">CBS domain</keyword>
<feature type="transmembrane region" description="Helical" evidence="10">
    <location>
        <begin position="121"/>
        <end position="143"/>
    </location>
</feature>
<dbReference type="Pfam" id="PF00571">
    <property type="entry name" value="CBS"/>
    <property type="match status" value="1"/>
</dbReference>
<evidence type="ECO:0000256" key="1">
    <source>
        <dbReference type="ARBA" id="ARBA00004141"/>
    </source>
</evidence>
<keyword evidence="4" id="KW-0677">Repeat</keyword>
<feature type="domain" description="CBS" evidence="11">
    <location>
        <begin position="269"/>
        <end position="328"/>
    </location>
</feature>
<evidence type="ECO:0000256" key="7">
    <source>
        <dbReference type="ARBA" id="ARBA00023136"/>
    </source>
</evidence>
<dbReference type="OrthoDB" id="9798188at2"/>
<comment type="caution">
    <text evidence="13">The sequence shown here is derived from an EMBL/GenBank/DDBJ whole genome shotgun (WGS) entry which is preliminary data.</text>
</comment>
<feature type="transmembrane region" description="Helical" evidence="10">
    <location>
        <begin position="89"/>
        <end position="109"/>
    </location>
</feature>
<dbReference type="InterPro" id="IPR000644">
    <property type="entry name" value="CBS_dom"/>
</dbReference>
<dbReference type="Pfam" id="PF03471">
    <property type="entry name" value="CorC_HlyC"/>
    <property type="match status" value="1"/>
</dbReference>
<dbReference type="GO" id="GO:0005886">
    <property type="term" value="C:plasma membrane"/>
    <property type="evidence" value="ECO:0007669"/>
    <property type="project" value="TreeGrafter"/>
</dbReference>
<evidence type="ECO:0000313" key="14">
    <source>
        <dbReference type="Proteomes" id="UP000308230"/>
    </source>
</evidence>
<evidence type="ECO:0000256" key="8">
    <source>
        <dbReference type="PROSITE-ProRule" id="PRU00703"/>
    </source>
</evidence>
<dbReference type="PANTHER" id="PTHR22777:SF17">
    <property type="entry name" value="UPF0053 PROTEIN SLL0260"/>
    <property type="match status" value="1"/>
</dbReference>
<dbReference type="SMART" id="SM01091">
    <property type="entry name" value="CorC_HlyC"/>
    <property type="match status" value="1"/>
</dbReference>
<keyword evidence="3 9" id="KW-0812">Transmembrane</keyword>
<dbReference type="Gene3D" id="3.90.1280.20">
    <property type="match status" value="1"/>
</dbReference>
<evidence type="ECO:0000256" key="6">
    <source>
        <dbReference type="ARBA" id="ARBA00023122"/>
    </source>
</evidence>
<accession>A0A5R9EXY6</accession>
<dbReference type="PANTHER" id="PTHR22777">
    <property type="entry name" value="HEMOLYSIN-RELATED"/>
    <property type="match status" value="1"/>
</dbReference>
<dbReference type="InterPro" id="IPR016169">
    <property type="entry name" value="FAD-bd_PCMH_sub2"/>
</dbReference>
<sequence length="417" mass="47006">MSREGLLLLILIAILILVSGFLSGSETALTAVNKMKVKSKAEKGDKRSEKLLDMISEPDRMITSILIGNNISNVLLPTLVTMVALQYDFSVGIATGILTVILIIFAEVTPKSIAATFANKIAYIVAPIIGGLIWLLTPLTWLLSKFTDLIINLISKGDKEKASFSREELKTMIEIASMEGTFEREESNRLKGVINFYNRNVLDAMKAPRLDITGIPADATYEETRKIILESSHNRFPVFEGSLDNITGIFHSKALSKWSANPEAKLEEYIERALFVVESASIEKVFKQMLQEKKRMAIVIDEYGGTHGLITSEDIIEVMISQELEDPEDEVLIDEVTDDRIVCHGNLPLRRLNEVFKTRIPENEDIVSGFVYRELGYIPEQGDEFDYHHLHVEVRKVENKRIRQVSFTKQTIEDGEE</sequence>
<dbReference type="GO" id="GO:0050660">
    <property type="term" value="F:flavin adenine dinucleotide binding"/>
    <property type="evidence" value="ECO:0007669"/>
    <property type="project" value="InterPro"/>
</dbReference>
<dbReference type="SUPFAM" id="SSF56176">
    <property type="entry name" value="FAD-binding/transporter-associated domain-like"/>
    <property type="match status" value="1"/>
</dbReference>
<evidence type="ECO:0000256" key="4">
    <source>
        <dbReference type="ARBA" id="ARBA00022737"/>
    </source>
</evidence>
<dbReference type="CDD" id="cd04590">
    <property type="entry name" value="CBS_pair_CorC_HlyC_assoc"/>
    <property type="match status" value="1"/>
</dbReference>
<evidence type="ECO:0000256" key="3">
    <source>
        <dbReference type="ARBA" id="ARBA00022692"/>
    </source>
</evidence>
<keyword evidence="14" id="KW-1185">Reference proteome</keyword>
<dbReference type="EMBL" id="SWLG01000031">
    <property type="protein sequence ID" value="TLS35046.1"/>
    <property type="molecule type" value="Genomic_DNA"/>
</dbReference>
<name>A0A5R9EXY6_9BACL</name>
<reference evidence="13 14" key="1">
    <citation type="submission" date="2019-04" db="EMBL/GenBank/DDBJ databases">
        <title>Bacillus caeni sp. nov., a bacterium isolated from mangrove sediment.</title>
        <authorList>
            <person name="Huang H."/>
            <person name="Mo K."/>
            <person name="Hu Y."/>
        </authorList>
    </citation>
    <scope>NUCLEOTIDE SEQUENCE [LARGE SCALE GENOMIC DNA]</scope>
    <source>
        <strain evidence="13 14">HB172195</strain>
    </source>
</reference>
<evidence type="ECO:0000256" key="5">
    <source>
        <dbReference type="ARBA" id="ARBA00022989"/>
    </source>
</evidence>
<dbReference type="InterPro" id="IPR002550">
    <property type="entry name" value="CNNM"/>
</dbReference>
<keyword evidence="7 9" id="KW-0472">Membrane</keyword>